<dbReference type="EMBL" id="BDIP01003214">
    <property type="protein sequence ID" value="GIQ87412.1"/>
    <property type="molecule type" value="Genomic_DNA"/>
</dbReference>
<name>A0A9K3D3M1_9EUKA</name>
<feature type="non-terminal residue" evidence="1">
    <location>
        <position position="1"/>
    </location>
</feature>
<dbReference type="AlphaFoldDB" id="A0A9K3D3M1"/>
<evidence type="ECO:0000313" key="2">
    <source>
        <dbReference type="Proteomes" id="UP000265618"/>
    </source>
</evidence>
<reference evidence="1 2" key="1">
    <citation type="journal article" date="2018" name="PLoS ONE">
        <title>The draft genome of Kipferlia bialata reveals reductive genome evolution in fornicate parasites.</title>
        <authorList>
            <person name="Tanifuji G."/>
            <person name="Takabayashi S."/>
            <person name="Kume K."/>
            <person name="Takagi M."/>
            <person name="Nakayama T."/>
            <person name="Kamikawa R."/>
            <person name="Inagaki Y."/>
            <person name="Hashimoto T."/>
        </authorList>
    </citation>
    <scope>NUCLEOTIDE SEQUENCE [LARGE SCALE GENOMIC DNA]</scope>
    <source>
        <strain evidence="1">NY0173</strain>
    </source>
</reference>
<evidence type="ECO:0000313" key="1">
    <source>
        <dbReference type="EMBL" id="GIQ87412.1"/>
    </source>
</evidence>
<comment type="caution">
    <text evidence="1">The sequence shown here is derived from an EMBL/GenBank/DDBJ whole genome shotgun (WGS) entry which is preliminary data.</text>
</comment>
<protein>
    <submittedName>
        <fullName evidence="1">Uncharacterized protein</fullName>
    </submittedName>
</protein>
<organism evidence="1 2">
    <name type="scientific">Kipferlia bialata</name>
    <dbReference type="NCBI Taxonomy" id="797122"/>
    <lineage>
        <taxon>Eukaryota</taxon>
        <taxon>Metamonada</taxon>
        <taxon>Carpediemonas-like organisms</taxon>
        <taxon>Kipferlia</taxon>
    </lineage>
</organism>
<proteinExistence type="predicted"/>
<dbReference type="Proteomes" id="UP000265618">
    <property type="component" value="Unassembled WGS sequence"/>
</dbReference>
<accession>A0A9K3D3M1</accession>
<gene>
    <name evidence="1" type="ORF">KIPB_009447</name>
</gene>
<keyword evidence="2" id="KW-1185">Reference proteome</keyword>
<sequence>MGDVIQLSKQGLFSLRNGRRVFDFLSDATRYEV</sequence>